<evidence type="ECO:0000313" key="2">
    <source>
        <dbReference type="EMBL" id="MPC08008.1"/>
    </source>
</evidence>
<dbReference type="AlphaFoldDB" id="A0A5B7CFK1"/>
<reference evidence="2 3" key="1">
    <citation type="submission" date="2019-05" db="EMBL/GenBank/DDBJ databases">
        <title>Another draft genome of Portunus trituberculatus and its Hox gene families provides insights of decapod evolution.</title>
        <authorList>
            <person name="Jeong J.-H."/>
            <person name="Song I."/>
            <person name="Kim S."/>
            <person name="Choi T."/>
            <person name="Kim D."/>
            <person name="Ryu S."/>
            <person name="Kim W."/>
        </authorList>
    </citation>
    <scope>NUCLEOTIDE SEQUENCE [LARGE SCALE GENOMIC DNA]</scope>
    <source>
        <tissue evidence="2">Muscle</tissue>
    </source>
</reference>
<comment type="caution">
    <text evidence="2">The sequence shown here is derived from an EMBL/GenBank/DDBJ whole genome shotgun (WGS) entry which is preliminary data.</text>
</comment>
<feature type="compositionally biased region" description="Basic and acidic residues" evidence="1">
    <location>
        <begin position="15"/>
        <end position="24"/>
    </location>
</feature>
<sequence>MRTINAQISRSKKSFGKDAGESSQDRAGNPISATLTSAGSITATLPAPSLEENLAAVAQPPAPPPTTTSFFNQYFPIKP</sequence>
<dbReference type="EMBL" id="VSRR010000014">
    <property type="protein sequence ID" value="MPC08008.1"/>
    <property type="molecule type" value="Genomic_DNA"/>
</dbReference>
<feature type="region of interest" description="Disordered" evidence="1">
    <location>
        <begin position="57"/>
        <end position="79"/>
    </location>
</feature>
<dbReference type="Proteomes" id="UP000324222">
    <property type="component" value="Unassembled WGS sequence"/>
</dbReference>
<evidence type="ECO:0000256" key="1">
    <source>
        <dbReference type="SAM" id="MobiDB-lite"/>
    </source>
</evidence>
<accession>A0A5B7CFK1</accession>
<protein>
    <submittedName>
        <fullName evidence="2">Uncharacterized protein</fullName>
    </submittedName>
</protein>
<name>A0A5B7CFK1_PORTR</name>
<feature type="region of interest" description="Disordered" evidence="1">
    <location>
        <begin position="1"/>
        <end position="33"/>
    </location>
</feature>
<gene>
    <name evidence="2" type="ORF">E2C01_000576</name>
</gene>
<keyword evidence="3" id="KW-1185">Reference proteome</keyword>
<proteinExistence type="predicted"/>
<organism evidence="2 3">
    <name type="scientific">Portunus trituberculatus</name>
    <name type="common">Swimming crab</name>
    <name type="synonym">Neptunus trituberculatus</name>
    <dbReference type="NCBI Taxonomy" id="210409"/>
    <lineage>
        <taxon>Eukaryota</taxon>
        <taxon>Metazoa</taxon>
        <taxon>Ecdysozoa</taxon>
        <taxon>Arthropoda</taxon>
        <taxon>Crustacea</taxon>
        <taxon>Multicrustacea</taxon>
        <taxon>Malacostraca</taxon>
        <taxon>Eumalacostraca</taxon>
        <taxon>Eucarida</taxon>
        <taxon>Decapoda</taxon>
        <taxon>Pleocyemata</taxon>
        <taxon>Brachyura</taxon>
        <taxon>Eubrachyura</taxon>
        <taxon>Portunoidea</taxon>
        <taxon>Portunidae</taxon>
        <taxon>Portuninae</taxon>
        <taxon>Portunus</taxon>
    </lineage>
</organism>
<evidence type="ECO:0000313" key="3">
    <source>
        <dbReference type="Proteomes" id="UP000324222"/>
    </source>
</evidence>